<reference evidence="1" key="1">
    <citation type="submission" date="2016-08" db="EMBL/GenBank/DDBJ databases">
        <authorList>
            <person name="Seilhamer J.J."/>
        </authorList>
    </citation>
    <scope>NUCLEOTIDE SEQUENCE</scope>
    <source>
        <strain evidence="1">86</strain>
    </source>
</reference>
<dbReference type="EMBL" id="FMJD01000013">
    <property type="protein sequence ID" value="SCM80007.1"/>
    <property type="molecule type" value="Genomic_DNA"/>
</dbReference>
<dbReference type="AlphaFoldDB" id="A0A212LR67"/>
<name>A0A212LR67_9HYPH</name>
<gene>
    <name evidence="1" type="ORF">KL86PLE_90753</name>
</gene>
<proteinExistence type="predicted"/>
<evidence type="ECO:0000313" key="1">
    <source>
        <dbReference type="EMBL" id="SCM80007.1"/>
    </source>
</evidence>
<protein>
    <submittedName>
        <fullName evidence="1">Uncharacterized protein</fullName>
    </submittedName>
</protein>
<dbReference type="RefSeq" id="WP_288198859.1">
    <property type="nucleotide sequence ID" value="NZ_LT608334.1"/>
</dbReference>
<accession>A0A212LR67</accession>
<sequence length="439" mass="45483">MLGLGLGLAEAAVRSKAGWWLGAAHRLDGVSPLAILSPASGKSMLGGRSANDNELVSRQGGIKYVIAADGSLQTVPANTLAYDWSNGVREMLFEGAATPGIRTSTNAGAASGSPGQFPTYWNTYNGGGLTRTITAGVTDKGFPCVDIRMAGVLTESSWTLYFEGTTAAGIAAVQGDTVTESLFLALVGGSFAGLEVRLELYERDSAGAGIIGSRSADIKGNVSGSPRRFSHTYTMARSDCAFAHPRLVFLSSVGTAIDFTIRVSLPQWEKAPAASSPVPTSGTIITRPTDIVPLWAGAGDATAWAYRASIPVLKGNQFLLGSLESSTYRPFLRASSVTPENLVMDGISNAAITVGTAVLPGNVGTLIGWGPSGRRGATNGGTHSETSVVITYPTSPMFIGQNTGLSASQIIRLRELVAWALPDRPAASAVVAQAKAWSA</sequence>
<organism evidence="1">
    <name type="scientific">uncultured Pleomorphomonas sp</name>
    <dbReference type="NCBI Taxonomy" id="442121"/>
    <lineage>
        <taxon>Bacteria</taxon>
        <taxon>Pseudomonadati</taxon>
        <taxon>Pseudomonadota</taxon>
        <taxon>Alphaproteobacteria</taxon>
        <taxon>Hyphomicrobiales</taxon>
        <taxon>Pleomorphomonadaceae</taxon>
        <taxon>Pleomorphomonas</taxon>
        <taxon>environmental samples</taxon>
    </lineage>
</organism>